<keyword evidence="3 8" id="KW-0812">Transmembrane</keyword>
<evidence type="ECO:0000313" key="11">
    <source>
        <dbReference type="EMBL" id="KAK0514986.1"/>
    </source>
</evidence>
<feature type="compositionally biased region" description="Acidic residues" evidence="7">
    <location>
        <begin position="435"/>
        <end position="462"/>
    </location>
</feature>
<reference evidence="11" key="1">
    <citation type="submission" date="2023-03" db="EMBL/GenBank/DDBJ databases">
        <title>Complete genome of Cladonia borealis.</title>
        <authorList>
            <person name="Park H."/>
        </authorList>
    </citation>
    <scope>NUCLEOTIDE SEQUENCE</scope>
    <source>
        <strain evidence="11">ANT050790</strain>
    </source>
</reference>
<keyword evidence="5 8" id="KW-1133">Transmembrane helix</keyword>
<feature type="transmembrane region" description="Helical" evidence="8">
    <location>
        <begin position="330"/>
        <end position="347"/>
    </location>
</feature>
<keyword evidence="2" id="KW-0813">Transport</keyword>
<dbReference type="GO" id="GO:0016020">
    <property type="term" value="C:membrane"/>
    <property type="evidence" value="ECO:0007669"/>
    <property type="project" value="UniProtKB-SubCell"/>
</dbReference>
<feature type="transmembrane region" description="Helical" evidence="8">
    <location>
        <begin position="299"/>
        <end position="318"/>
    </location>
</feature>
<dbReference type="SUPFAM" id="SSF49344">
    <property type="entry name" value="CBD9-like"/>
    <property type="match status" value="1"/>
</dbReference>
<evidence type="ECO:0000256" key="3">
    <source>
        <dbReference type="ARBA" id="ARBA00022692"/>
    </source>
</evidence>
<evidence type="ECO:0000256" key="4">
    <source>
        <dbReference type="ARBA" id="ARBA00022982"/>
    </source>
</evidence>
<dbReference type="SMART" id="SM00665">
    <property type="entry name" value="B561"/>
    <property type="match status" value="1"/>
</dbReference>
<evidence type="ECO:0000313" key="12">
    <source>
        <dbReference type="Proteomes" id="UP001166286"/>
    </source>
</evidence>
<dbReference type="Gene3D" id="1.20.120.1770">
    <property type="match status" value="1"/>
</dbReference>
<dbReference type="EMBL" id="JAFEKC020000004">
    <property type="protein sequence ID" value="KAK0514986.1"/>
    <property type="molecule type" value="Genomic_DNA"/>
</dbReference>
<dbReference type="Proteomes" id="UP001166286">
    <property type="component" value="Unassembled WGS sequence"/>
</dbReference>
<evidence type="ECO:0000256" key="1">
    <source>
        <dbReference type="ARBA" id="ARBA00004370"/>
    </source>
</evidence>
<evidence type="ECO:0000256" key="9">
    <source>
        <dbReference type="SAM" id="SignalP"/>
    </source>
</evidence>
<feature type="compositionally biased region" description="Basic and acidic residues" evidence="7">
    <location>
        <begin position="463"/>
        <end position="479"/>
    </location>
</feature>
<accession>A0AA39R7P5</accession>
<proteinExistence type="predicted"/>
<dbReference type="AlphaFoldDB" id="A0AA39R7P5"/>
<evidence type="ECO:0000259" key="10">
    <source>
        <dbReference type="SMART" id="SM00665"/>
    </source>
</evidence>
<evidence type="ECO:0000256" key="7">
    <source>
        <dbReference type="SAM" id="MobiDB-lite"/>
    </source>
</evidence>
<comment type="caution">
    <text evidence="11">The sequence shown here is derived from an EMBL/GenBank/DDBJ whole genome shotgun (WGS) entry which is preliminary data.</text>
</comment>
<organism evidence="11 12">
    <name type="scientific">Cladonia borealis</name>
    <dbReference type="NCBI Taxonomy" id="184061"/>
    <lineage>
        <taxon>Eukaryota</taxon>
        <taxon>Fungi</taxon>
        <taxon>Dikarya</taxon>
        <taxon>Ascomycota</taxon>
        <taxon>Pezizomycotina</taxon>
        <taxon>Lecanoromycetes</taxon>
        <taxon>OSLEUM clade</taxon>
        <taxon>Lecanoromycetidae</taxon>
        <taxon>Lecanorales</taxon>
        <taxon>Lecanorineae</taxon>
        <taxon>Cladoniaceae</taxon>
        <taxon>Cladonia</taxon>
    </lineage>
</organism>
<feature type="chain" id="PRO_5041220414" description="Cytochrome b561 domain-containing protein" evidence="9">
    <location>
        <begin position="26"/>
        <end position="479"/>
    </location>
</feature>
<gene>
    <name evidence="11" type="ORF">JMJ35_002365</name>
</gene>
<protein>
    <recommendedName>
        <fullName evidence="10">Cytochrome b561 domain-containing protein</fullName>
    </recommendedName>
</protein>
<feature type="transmembrane region" description="Helical" evidence="8">
    <location>
        <begin position="395"/>
        <end position="417"/>
    </location>
</feature>
<dbReference type="InterPro" id="IPR006593">
    <property type="entry name" value="Cyt_b561/ferric_Rdtase_TM"/>
</dbReference>
<keyword evidence="9" id="KW-0732">Signal</keyword>
<dbReference type="Gene3D" id="2.60.40.1210">
    <property type="entry name" value="Cellobiose dehydrogenase, cytochrome domain"/>
    <property type="match status" value="1"/>
</dbReference>
<dbReference type="Pfam" id="PF16010">
    <property type="entry name" value="CDH-cyt"/>
    <property type="match status" value="1"/>
</dbReference>
<dbReference type="CDD" id="cd09630">
    <property type="entry name" value="CDH_like_cytochrome"/>
    <property type="match status" value="1"/>
</dbReference>
<feature type="signal peptide" evidence="9">
    <location>
        <begin position="1"/>
        <end position="25"/>
    </location>
</feature>
<feature type="domain" description="Cytochrome b561" evidence="10">
    <location>
        <begin position="267"/>
        <end position="384"/>
    </location>
</feature>
<dbReference type="InterPro" id="IPR015920">
    <property type="entry name" value="Cellobiose_DH-like_cyt"/>
</dbReference>
<keyword evidence="12" id="KW-1185">Reference proteome</keyword>
<evidence type="ECO:0000256" key="2">
    <source>
        <dbReference type="ARBA" id="ARBA00022448"/>
    </source>
</evidence>
<sequence>MKSLSLLTTLFLSLLGAFWMSLVSAEPVQYCKFGSPDHPDEDIDFCMGALMYQNASTNAHDMFLTMTLRRHKGSALGWTAIGPGTVMKGSLMFIVYGDPLSQEEPIVSIRTATGHHQPTLLMKSDLTDGMDLRVIRSSWLPDDSPHQDPMNPSYTARISLVCYSCHLWSGTDISAQSKSQPWIWAWNAKQKFDVFSFDAHLLMHKHHAGAGGWGNFYLDMSRSISTAQFPPSLPPIRPKVATLGASDNPMSFSDSVVNMTLGPGSYFHGLVLAIAFLLLFPAGVIGLRAGSLKSFTYHWIMQLSASILLLLGLGLGLLKSRKFNTIHQGVGIALASFIGLQGLLGWWHHRRFVRLYRRTWVSHVHIWLGRLVMVAGWSNIVSGLLLRGYKKNSATVLIAIIIVCLQAVGLSGWVFWVQRRRANYTPKPSWAKAADDDDSFALSTSDDENDGEDGNEAEDDKDETARLKGRDSLSPDEKR</sequence>
<evidence type="ECO:0000256" key="6">
    <source>
        <dbReference type="ARBA" id="ARBA00023136"/>
    </source>
</evidence>
<comment type="subcellular location">
    <subcellularLocation>
        <location evidence="1">Membrane</location>
    </subcellularLocation>
</comment>
<feature type="region of interest" description="Disordered" evidence="7">
    <location>
        <begin position="427"/>
        <end position="479"/>
    </location>
</feature>
<evidence type="ECO:0000256" key="8">
    <source>
        <dbReference type="SAM" id="Phobius"/>
    </source>
</evidence>
<evidence type="ECO:0000256" key="5">
    <source>
        <dbReference type="ARBA" id="ARBA00022989"/>
    </source>
</evidence>
<dbReference type="PANTHER" id="PTHR47797:SF3">
    <property type="entry name" value="CYTOCHROME B561 DOMAIN-CONTAINING PROTEIN"/>
    <property type="match status" value="1"/>
</dbReference>
<feature type="transmembrane region" description="Helical" evidence="8">
    <location>
        <begin position="367"/>
        <end position="389"/>
    </location>
</feature>
<keyword evidence="4" id="KW-0249">Electron transport</keyword>
<dbReference type="PANTHER" id="PTHR47797">
    <property type="entry name" value="DEHYDROGENASE, PUTATIVE (AFU_ORTHOLOGUE AFUA_8G05805)-RELATED"/>
    <property type="match status" value="1"/>
</dbReference>
<dbReference type="CDD" id="cd08760">
    <property type="entry name" value="Cyt_b561_FRRS1_like"/>
    <property type="match status" value="1"/>
</dbReference>
<feature type="transmembrane region" description="Helical" evidence="8">
    <location>
        <begin position="266"/>
        <end position="287"/>
    </location>
</feature>
<keyword evidence="6 8" id="KW-0472">Membrane</keyword>
<name>A0AA39R7P5_9LECA</name>